<comment type="caution">
    <text evidence="2">The sequence shown here is derived from an EMBL/GenBank/DDBJ whole genome shotgun (WGS) entry which is preliminary data.</text>
</comment>
<feature type="region of interest" description="Disordered" evidence="1">
    <location>
        <begin position="165"/>
        <end position="212"/>
    </location>
</feature>
<evidence type="ECO:0000313" key="3">
    <source>
        <dbReference type="Proteomes" id="UP000266841"/>
    </source>
</evidence>
<proteinExistence type="predicted"/>
<feature type="region of interest" description="Disordered" evidence="1">
    <location>
        <begin position="99"/>
        <end position="132"/>
    </location>
</feature>
<reference evidence="2 3" key="1">
    <citation type="journal article" date="2012" name="Genome Biol.">
        <title>Genome and low-iron response of an oceanic diatom adapted to chronic iron limitation.</title>
        <authorList>
            <person name="Lommer M."/>
            <person name="Specht M."/>
            <person name="Roy A.S."/>
            <person name="Kraemer L."/>
            <person name="Andreson R."/>
            <person name="Gutowska M.A."/>
            <person name="Wolf J."/>
            <person name="Bergner S.V."/>
            <person name="Schilhabel M.B."/>
            <person name="Klostermeier U.C."/>
            <person name="Beiko R.G."/>
            <person name="Rosenstiel P."/>
            <person name="Hippler M."/>
            <person name="Laroche J."/>
        </authorList>
    </citation>
    <scope>NUCLEOTIDE SEQUENCE [LARGE SCALE GENOMIC DNA]</scope>
    <source>
        <strain evidence="2 3">CCMP1005</strain>
    </source>
</reference>
<organism evidence="2 3">
    <name type="scientific">Thalassiosira oceanica</name>
    <name type="common">Marine diatom</name>
    <dbReference type="NCBI Taxonomy" id="159749"/>
    <lineage>
        <taxon>Eukaryota</taxon>
        <taxon>Sar</taxon>
        <taxon>Stramenopiles</taxon>
        <taxon>Ochrophyta</taxon>
        <taxon>Bacillariophyta</taxon>
        <taxon>Coscinodiscophyceae</taxon>
        <taxon>Thalassiosirophycidae</taxon>
        <taxon>Thalassiosirales</taxon>
        <taxon>Thalassiosiraceae</taxon>
        <taxon>Thalassiosira</taxon>
    </lineage>
</organism>
<dbReference type="AlphaFoldDB" id="K0QYI6"/>
<feature type="compositionally biased region" description="Low complexity" evidence="1">
    <location>
        <begin position="104"/>
        <end position="116"/>
    </location>
</feature>
<gene>
    <name evidence="2" type="ORF">THAOC_37339</name>
</gene>
<dbReference type="Proteomes" id="UP000266841">
    <property type="component" value="Unassembled WGS sequence"/>
</dbReference>
<sequence length="402" mass="42730">PDDRAAERLDNVIGNEVAPRAPQSHAVPWGRPVEEAGGRIEVHAPERDGVRPRPGEGVPDRVVGVQKAVLAAERDAGGKASPEEVRHEAVVAAVRRRGPGGRAVGRAPRPRLVVGGRAAGGAAGGRRPAERYGVEDPPAVLEPAHGGGRPARALLSSAVRIPAAAVFPGRPPDPTGRIGGGAEVERRQQSERTRPLHECAKREAREASPPLPPSSCLVRWPAAQGSRSRRAQFLQALRLRFRAQAPAGAAGLQLPVLLCATCGQISGRESAPTRNRHRPHRPDTSASGRQAGSTGIRRLRLRALVEEQRRIVLAHQPQRCRAGGESDTSANPPDKPFSVSAAGEERPLLVVPVAAPVPDEDGRDPGWKSKYTFMVVEQRSNEVDVAPLPGNHTSVARTNIVN</sequence>
<keyword evidence="3" id="KW-1185">Reference proteome</keyword>
<feature type="non-terminal residue" evidence="2">
    <location>
        <position position="1"/>
    </location>
</feature>
<accession>K0QYI6</accession>
<feature type="region of interest" description="Disordered" evidence="1">
    <location>
        <begin position="267"/>
        <end position="296"/>
    </location>
</feature>
<feature type="region of interest" description="Disordered" evidence="1">
    <location>
        <begin position="317"/>
        <end position="343"/>
    </location>
</feature>
<feature type="region of interest" description="Disordered" evidence="1">
    <location>
        <begin position="40"/>
        <end position="60"/>
    </location>
</feature>
<feature type="compositionally biased region" description="Basic and acidic residues" evidence="1">
    <location>
        <begin position="40"/>
        <end position="54"/>
    </location>
</feature>
<evidence type="ECO:0000256" key="1">
    <source>
        <dbReference type="SAM" id="MobiDB-lite"/>
    </source>
</evidence>
<name>K0QYI6_THAOC</name>
<dbReference type="EMBL" id="AGNL01050113">
    <property type="protein sequence ID" value="EJK44148.1"/>
    <property type="molecule type" value="Genomic_DNA"/>
</dbReference>
<feature type="compositionally biased region" description="Basic and acidic residues" evidence="1">
    <location>
        <begin position="183"/>
        <end position="206"/>
    </location>
</feature>
<feature type="compositionally biased region" description="Polar residues" evidence="1">
    <location>
        <begin position="284"/>
        <end position="293"/>
    </location>
</feature>
<evidence type="ECO:0000313" key="2">
    <source>
        <dbReference type="EMBL" id="EJK44148.1"/>
    </source>
</evidence>
<protein>
    <submittedName>
        <fullName evidence="2">Uncharacterized protein</fullName>
    </submittedName>
</protein>